<dbReference type="InterPro" id="IPR032817">
    <property type="entry name" value="Mon2_C"/>
</dbReference>
<feature type="domain" description="Mon2 C-terminal" evidence="1">
    <location>
        <begin position="138"/>
        <end position="196"/>
    </location>
</feature>
<evidence type="ECO:0000313" key="2">
    <source>
        <dbReference type="EMBL" id="BAD52935.1"/>
    </source>
</evidence>
<reference evidence="3" key="2">
    <citation type="journal article" date="2008" name="Nucleic Acids Res.">
        <title>The rice annotation project database (RAP-DB): 2008 update.</title>
        <authorList>
            <consortium name="The rice annotation project (RAP)"/>
        </authorList>
    </citation>
    <scope>GENOME REANNOTATION</scope>
    <source>
        <strain evidence="3">cv. Nipponbare</strain>
    </source>
</reference>
<dbReference type="Pfam" id="PF16206">
    <property type="entry name" value="Mon2_C"/>
    <property type="match status" value="1"/>
</dbReference>
<reference evidence="3" key="1">
    <citation type="journal article" date="2005" name="Nature">
        <title>The map-based sequence of the rice genome.</title>
        <authorList>
            <consortium name="International rice genome sequencing project (IRGSP)"/>
            <person name="Matsumoto T."/>
            <person name="Wu J."/>
            <person name="Kanamori H."/>
            <person name="Katayose Y."/>
            <person name="Fujisawa M."/>
            <person name="Namiki N."/>
            <person name="Mizuno H."/>
            <person name="Yamamoto K."/>
            <person name="Antonio B.A."/>
            <person name="Baba T."/>
            <person name="Sakata K."/>
            <person name="Nagamura Y."/>
            <person name="Aoki H."/>
            <person name="Arikawa K."/>
            <person name="Arita K."/>
            <person name="Bito T."/>
            <person name="Chiden Y."/>
            <person name="Fujitsuka N."/>
            <person name="Fukunaka R."/>
            <person name="Hamada M."/>
            <person name="Harada C."/>
            <person name="Hayashi A."/>
            <person name="Hijishita S."/>
            <person name="Honda M."/>
            <person name="Hosokawa S."/>
            <person name="Ichikawa Y."/>
            <person name="Idonuma A."/>
            <person name="Iijima M."/>
            <person name="Ikeda M."/>
            <person name="Ikeno M."/>
            <person name="Ito K."/>
            <person name="Ito S."/>
            <person name="Ito T."/>
            <person name="Ito Y."/>
            <person name="Ito Y."/>
            <person name="Iwabuchi A."/>
            <person name="Kamiya K."/>
            <person name="Karasawa W."/>
            <person name="Kurita K."/>
            <person name="Katagiri S."/>
            <person name="Kikuta A."/>
            <person name="Kobayashi H."/>
            <person name="Kobayashi N."/>
            <person name="Machita K."/>
            <person name="Maehara T."/>
            <person name="Masukawa M."/>
            <person name="Mizubayashi T."/>
            <person name="Mukai Y."/>
            <person name="Nagasaki H."/>
            <person name="Nagata Y."/>
            <person name="Naito S."/>
            <person name="Nakashima M."/>
            <person name="Nakama Y."/>
            <person name="Nakamichi Y."/>
            <person name="Nakamura M."/>
            <person name="Meguro A."/>
            <person name="Negishi M."/>
            <person name="Ohta I."/>
            <person name="Ohta T."/>
            <person name="Okamoto M."/>
            <person name="Ono N."/>
            <person name="Saji S."/>
            <person name="Sakaguchi M."/>
            <person name="Sakai K."/>
            <person name="Shibata M."/>
            <person name="Shimokawa T."/>
            <person name="Song J."/>
            <person name="Takazaki Y."/>
            <person name="Terasawa K."/>
            <person name="Tsugane M."/>
            <person name="Tsuji K."/>
            <person name="Ueda S."/>
            <person name="Waki K."/>
            <person name="Yamagata H."/>
            <person name="Yamamoto M."/>
            <person name="Yamamoto S."/>
            <person name="Yamane H."/>
            <person name="Yoshiki S."/>
            <person name="Yoshihara R."/>
            <person name="Yukawa K."/>
            <person name="Zhong H."/>
            <person name="Yano M."/>
            <person name="Yuan Q."/>
            <person name="Ouyang S."/>
            <person name="Liu J."/>
            <person name="Jones K.M."/>
            <person name="Gansberger K."/>
            <person name="Moffat K."/>
            <person name="Hill J."/>
            <person name="Bera J."/>
            <person name="Fadrosh D."/>
            <person name="Jin S."/>
            <person name="Johri S."/>
            <person name="Kim M."/>
            <person name="Overton L."/>
            <person name="Reardon M."/>
            <person name="Tsitrin T."/>
            <person name="Vuong H."/>
            <person name="Weaver B."/>
            <person name="Ciecko A."/>
            <person name="Tallon L."/>
            <person name="Jackson J."/>
            <person name="Pai G."/>
            <person name="Aken S.V."/>
            <person name="Utterback T."/>
            <person name="Reidmuller S."/>
            <person name="Feldblyum T."/>
            <person name="Hsiao J."/>
            <person name="Zismann V."/>
            <person name="Iobst S."/>
            <person name="de Vazeille A.R."/>
            <person name="Buell C.R."/>
            <person name="Ying K."/>
            <person name="Li Y."/>
            <person name="Lu T."/>
            <person name="Huang Y."/>
            <person name="Zhao Q."/>
            <person name="Feng Q."/>
            <person name="Zhang L."/>
            <person name="Zhu J."/>
            <person name="Weng Q."/>
            <person name="Mu J."/>
            <person name="Lu Y."/>
            <person name="Fan D."/>
            <person name="Liu Y."/>
            <person name="Guan J."/>
            <person name="Zhang Y."/>
            <person name="Yu S."/>
            <person name="Liu X."/>
            <person name="Zhang Y."/>
            <person name="Hong G."/>
            <person name="Han B."/>
            <person name="Choisne N."/>
            <person name="Demange N."/>
            <person name="Orjeda G."/>
            <person name="Samain S."/>
            <person name="Cattolico L."/>
            <person name="Pelletier E."/>
            <person name="Couloux A."/>
            <person name="Segurens B."/>
            <person name="Wincker P."/>
            <person name="D'Hont A."/>
            <person name="Scarpelli C."/>
            <person name="Weissenbach J."/>
            <person name="Salanoubat M."/>
            <person name="Quetier F."/>
            <person name="Yu Y."/>
            <person name="Kim H.R."/>
            <person name="Rambo T."/>
            <person name="Currie J."/>
            <person name="Collura K."/>
            <person name="Luo M."/>
            <person name="Yang T."/>
            <person name="Ammiraju J.S.S."/>
            <person name="Engler F."/>
            <person name="Soderlund C."/>
            <person name="Wing R.A."/>
            <person name="Palmer L.E."/>
            <person name="de la Bastide M."/>
            <person name="Spiegel L."/>
            <person name="Nascimento L."/>
            <person name="Zutavern T."/>
            <person name="O'Shaughnessy A."/>
            <person name="Dike S."/>
            <person name="Dedhia N."/>
            <person name="Preston R."/>
            <person name="Balija V."/>
            <person name="McCombie W.R."/>
            <person name="Chow T."/>
            <person name="Chen H."/>
            <person name="Chung M."/>
            <person name="Chen C."/>
            <person name="Shaw J."/>
            <person name="Wu H."/>
            <person name="Hsiao K."/>
            <person name="Chao Y."/>
            <person name="Chu M."/>
            <person name="Cheng C."/>
            <person name="Hour A."/>
            <person name="Lee P."/>
            <person name="Lin S."/>
            <person name="Lin Y."/>
            <person name="Liou J."/>
            <person name="Liu S."/>
            <person name="Hsing Y."/>
            <person name="Raghuvanshi S."/>
            <person name="Mohanty A."/>
            <person name="Bharti A.K."/>
            <person name="Gaur A."/>
            <person name="Gupta V."/>
            <person name="Kumar D."/>
            <person name="Ravi V."/>
            <person name="Vij S."/>
            <person name="Kapur A."/>
            <person name="Khurana P."/>
            <person name="Khurana P."/>
            <person name="Khurana J.P."/>
            <person name="Tyagi A.K."/>
            <person name="Gaikwad K."/>
            <person name="Singh A."/>
            <person name="Dalal V."/>
            <person name="Srivastava S."/>
            <person name="Dixit A."/>
            <person name="Pal A.K."/>
            <person name="Ghazi I.A."/>
            <person name="Yadav M."/>
            <person name="Pandit A."/>
            <person name="Bhargava A."/>
            <person name="Sureshbabu K."/>
            <person name="Batra K."/>
            <person name="Sharma T.R."/>
            <person name="Mohapatra T."/>
            <person name="Singh N.K."/>
            <person name="Messing J."/>
            <person name="Nelson A.B."/>
            <person name="Fuks G."/>
            <person name="Kavchok S."/>
            <person name="Keizer G."/>
            <person name="Linton E."/>
            <person name="Llaca V."/>
            <person name="Song R."/>
            <person name="Tanyolac B."/>
            <person name="Young S."/>
            <person name="Ho-Il K."/>
            <person name="Hahn J.H."/>
            <person name="Sangsakoo G."/>
            <person name="Vanavichit A."/>
            <person name="de Mattos Luiz.A.T."/>
            <person name="Zimmer P.D."/>
            <person name="Malone G."/>
            <person name="Dellagostin O."/>
            <person name="de Oliveira A.C."/>
            <person name="Bevan M."/>
            <person name="Bancroft I."/>
            <person name="Minx P."/>
            <person name="Cordum H."/>
            <person name="Wilson R."/>
            <person name="Cheng Z."/>
            <person name="Jin W."/>
            <person name="Jiang J."/>
            <person name="Leong S.A."/>
            <person name="Iwama H."/>
            <person name="Gojobori T."/>
            <person name="Itoh T."/>
            <person name="Niimura Y."/>
            <person name="Fujii Y."/>
            <person name="Habara T."/>
            <person name="Sakai H."/>
            <person name="Sato Y."/>
            <person name="Wilson G."/>
            <person name="Kumar K."/>
            <person name="McCouch S."/>
            <person name="Juretic N."/>
            <person name="Hoen D."/>
            <person name="Wright S."/>
            <person name="Bruskiewich R."/>
            <person name="Bureau T."/>
            <person name="Miyao A."/>
            <person name="Hirochika H."/>
            <person name="Nishikawa T."/>
            <person name="Kadowaki K."/>
            <person name="Sugiura M."/>
            <person name="Burr B."/>
            <person name="Sasaki T."/>
        </authorList>
    </citation>
    <scope>NUCLEOTIDE SEQUENCE [LARGE SCALE GENOMIC DNA]</scope>
    <source>
        <strain evidence="3">cv. Nipponbare</strain>
    </source>
</reference>
<evidence type="ECO:0000259" key="1">
    <source>
        <dbReference type="Pfam" id="PF16206"/>
    </source>
</evidence>
<protein>
    <recommendedName>
        <fullName evidence="1">Mon2 C-terminal domain-containing protein</fullName>
    </recommendedName>
</protein>
<dbReference type="PANTHER" id="PTHR34199:SF4">
    <property type="entry name" value="ARM REPEAT SUPERFAMILY PROTEIN"/>
    <property type="match status" value="1"/>
</dbReference>
<sequence length="296" mass="33517">MNTRRDNPKGTLWRVSAECFNRVLVDEVTHDSADCKSGMSSYKFSRARFWKEVADVYETFLVGSCGRVLSSDVPSVDSVTADETLEMAVLTVFGDNVLKLQKDAPVEQIFTELLADDVFFMLVLPHCSFSDSFSPQETSKVSISVLTKRCEIILGQFLADENDLGEGPLPSVRIDETICVLQELARLIINMETANALSMPLYLKEALEKNESHGRAHLLALLPTFSELVVSSLHFALKFEQDKNNLWKWLQYQLFIANEVILKFYISQCIREARVRELVQVLLRLIASELGLQRLT</sequence>
<dbReference type="EMBL" id="AP003265">
    <property type="protein sequence ID" value="BAD52935.1"/>
    <property type="molecule type" value="Genomic_DNA"/>
</dbReference>
<dbReference type="PANTHER" id="PTHR34199">
    <property type="entry name" value="NUMOD3 MOTIF FAMILY PROTEIN, EXPRESSED"/>
    <property type="match status" value="1"/>
</dbReference>
<gene>
    <name evidence="2" type="ORF">P0490D09.1</name>
</gene>
<organism evidence="2 3">
    <name type="scientific">Oryza sativa subsp. japonica</name>
    <name type="common">Rice</name>
    <dbReference type="NCBI Taxonomy" id="39947"/>
    <lineage>
        <taxon>Eukaryota</taxon>
        <taxon>Viridiplantae</taxon>
        <taxon>Streptophyta</taxon>
        <taxon>Embryophyta</taxon>
        <taxon>Tracheophyta</taxon>
        <taxon>Spermatophyta</taxon>
        <taxon>Magnoliopsida</taxon>
        <taxon>Liliopsida</taxon>
        <taxon>Poales</taxon>
        <taxon>Poaceae</taxon>
        <taxon>BOP clade</taxon>
        <taxon>Oryzoideae</taxon>
        <taxon>Oryzeae</taxon>
        <taxon>Oryzinae</taxon>
        <taxon>Oryza</taxon>
        <taxon>Oryza sativa</taxon>
    </lineage>
</organism>
<proteinExistence type="predicted"/>
<name>Q5N8Y3_ORYSJ</name>
<accession>Q5N8Y3</accession>
<dbReference type="AlphaFoldDB" id="Q5N8Y3"/>
<dbReference type="Proteomes" id="UP000000763">
    <property type="component" value="Chromosome 1"/>
</dbReference>
<evidence type="ECO:0000313" key="3">
    <source>
        <dbReference type="Proteomes" id="UP000000763"/>
    </source>
</evidence>